<feature type="region of interest" description="Disordered" evidence="1">
    <location>
        <begin position="1"/>
        <end position="20"/>
    </location>
</feature>
<protein>
    <submittedName>
        <fullName evidence="2">Uncharacterized protein</fullName>
    </submittedName>
</protein>
<proteinExistence type="predicted"/>
<dbReference type="RefSeq" id="WP_004813950.1">
    <property type="nucleotide sequence ID" value="NZ_CABKPG010000029.1"/>
</dbReference>
<dbReference type="Proteomes" id="UP000235658">
    <property type="component" value="Unassembled WGS sequence"/>
</dbReference>
<dbReference type="EMBL" id="PNHP01000001">
    <property type="protein sequence ID" value="PMC82429.1"/>
    <property type="molecule type" value="Genomic_DNA"/>
</dbReference>
<sequence length="103" mass="12031">MDLKDFTNKEQSQIKEGLSTAEISDKEAGDKILALVPEEWIKKIPFFVRKHSTTKTIEKIANEYPDLYQIAKKPGDLPEKEEKELKKIITDIFEEKMKKHNIK</sequence>
<dbReference type="AlphaFoldDB" id="A0A2N6UKV9"/>
<comment type="caution">
    <text evidence="2">The sequence shown here is derived from an EMBL/GenBank/DDBJ whole genome shotgun (WGS) entry which is preliminary data.</text>
</comment>
<organism evidence="2 3">
    <name type="scientific">Anaerococcus hydrogenalis</name>
    <dbReference type="NCBI Taxonomy" id="33029"/>
    <lineage>
        <taxon>Bacteria</taxon>
        <taxon>Bacillati</taxon>
        <taxon>Bacillota</taxon>
        <taxon>Tissierellia</taxon>
        <taxon>Tissierellales</taxon>
        <taxon>Peptoniphilaceae</taxon>
        <taxon>Anaerococcus</taxon>
    </lineage>
</organism>
<evidence type="ECO:0000256" key="1">
    <source>
        <dbReference type="SAM" id="MobiDB-lite"/>
    </source>
</evidence>
<evidence type="ECO:0000313" key="3">
    <source>
        <dbReference type="Proteomes" id="UP000235658"/>
    </source>
</evidence>
<reference evidence="2 3" key="1">
    <citation type="submission" date="2017-09" db="EMBL/GenBank/DDBJ databases">
        <title>Bacterial strain isolated from the female urinary microbiota.</title>
        <authorList>
            <person name="Thomas-White K."/>
            <person name="Kumar N."/>
            <person name="Forster S."/>
            <person name="Putonti C."/>
            <person name="Lawley T."/>
            <person name="Wolfe A.J."/>
        </authorList>
    </citation>
    <scope>NUCLEOTIDE SEQUENCE [LARGE SCALE GENOMIC DNA]</scope>
    <source>
        <strain evidence="2 3">UMB0204</strain>
    </source>
</reference>
<gene>
    <name evidence="2" type="ORF">CJ192_01505</name>
</gene>
<evidence type="ECO:0000313" key="2">
    <source>
        <dbReference type="EMBL" id="PMC82429.1"/>
    </source>
</evidence>
<dbReference type="GeneID" id="84577851"/>
<accession>A0A2N6UKV9</accession>
<name>A0A2N6UKV9_9FIRM</name>